<evidence type="ECO:0000313" key="2">
    <source>
        <dbReference type="Proteomes" id="UP000182858"/>
    </source>
</evidence>
<keyword evidence="2" id="KW-1185">Reference proteome</keyword>
<name>A0ABY0NPL9_9PSED</name>
<gene>
    <name evidence="1" type="ORF">SAMN05216591_3326</name>
</gene>
<dbReference type="EMBL" id="LT629689">
    <property type="protein sequence ID" value="SDF56471.1"/>
    <property type="molecule type" value="Genomic_DNA"/>
</dbReference>
<proteinExistence type="predicted"/>
<sequence length="100" mass="11472">MTMVHERTRSVVQTRDFLRDLSRDSSLPESIRLQAERLLRHYPKAADIWLAGRLEERRREELSLLADKHGPLHPALGCWLAADPLFCDESSNSSSTTEID</sequence>
<dbReference type="NCBIfam" id="NF041728">
    <property type="entry name" value="BPSL0761_fam"/>
    <property type="match status" value="1"/>
</dbReference>
<dbReference type="InterPro" id="IPR049723">
    <property type="entry name" value="BPSL0761-like"/>
</dbReference>
<accession>A0ABY0NPL9</accession>
<dbReference type="Proteomes" id="UP000182858">
    <property type="component" value="Chromosome I"/>
</dbReference>
<organism evidence="1 2">
    <name type="scientific">Pseudomonas extremaustralis</name>
    <dbReference type="NCBI Taxonomy" id="359110"/>
    <lineage>
        <taxon>Bacteria</taxon>
        <taxon>Pseudomonadati</taxon>
        <taxon>Pseudomonadota</taxon>
        <taxon>Gammaproteobacteria</taxon>
        <taxon>Pseudomonadales</taxon>
        <taxon>Pseudomonadaceae</taxon>
        <taxon>Pseudomonas</taxon>
    </lineage>
</organism>
<protein>
    <submittedName>
        <fullName evidence="1">Uncharacterized protein</fullName>
    </submittedName>
</protein>
<reference evidence="1 2" key="1">
    <citation type="submission" date="2016-10" db="EMBL/GenBank/DDBJ databases">
        <authorList>
            <person name="Varghese N."/>
            <person name="Submissions S."/>
        </authorList>
    </citation>
    <scope>NUCLEOTIDE SEQUENCE [LARGE SCALE GENOMIC DNA]</scope>
    <source>
        <strain evidence="1 2">DSM 17835</strain>
    </source>
</reference>
<evidence type="ECO:0000313" key="1">
    <source>
        <dbReference type="EMBL" id="SDF56471.1"/>
    </source>
</evidence>